<name>A0A8S9KZJ1_BRACR</name>
<dbReference type="EMBL" id="QGKY02001250">
    <property type="protein sequence ID" value="KAF2561210.1"/>
    <property type="molecule type" value="Genomic_DNA"/>
</dbReference>
<evidence type="ECO:0000313" key="3">
    <source>
        <dbReference type="EMBL" id="KAF2599147.1"/>
    </source>
</evidence>
<dbReference type="AlphaFoldDB" id="A0A8S9KZJ1"/>
<evidence type="ECO:0000313" key="4">
    <source>
        <dbReference type="Proteomes" id="UP000712281"/>
    </source>
</evidence>
<comment type="caution">
    <text evidence="3">The sequence shown here is derived from an EMBL/GenBank/DDBJ whole genome shotgun (WGS) entry which is preliminary data.</text>
</comment>
<dbReference type="EMBL" id="QGKW02000717">
    <property type="protein sequence ID" value="KAF2599147.1"/>
    <property type="molecule type" value="Genomic_DNA"/>
</dbReference>
<gene>
    <name evidence="3" type="ORF">F2Q68_00009725</name>
    <name evidence="2" type="ORF">F2Q70_00016748</name>
</gene>
<evidence type="ECO:0000313" key="2">
    <source>
        <dbReference type="EMBL" id="KAF2561210.1"/>
    </source>
</evidence>
<organism evidence="3 4">
    <name type="scientific">Brassica cretica</name>
    <name type="common">Mustard</name>
    <dbReference type="NCBI Taxonomy" id="69181"/>
    <lineage>
        <taxon>Eukaryota</taxon>
        <taxon>Viridiplantae</taxon>
        <taxon>Streptophyta</taxon>
        <taxon>Embryophyta</taxon>
        <taxon>Tracheophyta</taxon>
        <taxon>Spermatophyta</taxon>
        <taxon>Magnoliopsida</taxon>
        <taxon>eudicotyledons</taxon>
        <taxon>Gunneridae</taxon>
        <taxon>Pentapetalae</taxon>
        <taxon>rosids</taxon>
        <taxon>malvids</taxon>
        <taxon>Brassicales</taxon>
        <taxon>Brassicaceae</taxon>
        <taxon>Brassiceae</taxon>
        <taxon>Brassica</taxon>
    </lineage>
</organism>
<protein>
    <submittedName>
        <fullName evidence="3">Uncharacterized protein</fullName>
    </submittedName>
</protein>
<reference evidence="3" key="1">
    <citation type="submission" date="2019-12" db="EMBL/GenBank/DDBJ databases">
        <title>Genome sequencing and annotation of Brassica cretica.</title>
        <authorList>
            <person name="Studholme D.J."/>
            <person name="Sarris P.F."/>
        </authorList>
    </citation>
    <scope>NUCLEOTIDE SEQUENCE</scope>
    <source>
        <strain evidence="3">PFS-001/15</strain>
        <strain evidence="2">PFS-102/07</strain>
        <tissue evidence="3">Leaf</tissue>
    </source>
</reference>
<proteinExistence type="predicted"/>
<accession>A0A8S9KZJ1</accession>
<dbReference type="Proteomes" id="UP000712281">
    <property type="component" value="Unassembled WGS sequence"/>
</dbReference>
<sequence>MARVSATRTVGVFSCSIFKSESSKTDSDRDETRASSIRSRRRELRGRDEDRLVDPARRTGKLDCLFGPTVAVPTTEVPIIRKGPTTRSGSRVIRAGFAKAVQELLAQEQTGFKLSRSCLHRNKPDSSNY</sequence>
<feature type="region of interest" description="Disordered" evidence="1">
    <location>
        <begin position="20"/>
        <end position="51"/>
    </location>
</feature>
<evidence type="ECO:0000256" key="1">
    <source>
        <dbReference type="SAM" id="MobiDB-lite"/>
    </source>
</evidence>
<feature type="compositionally biased region" description="Basic and acidic residues" evidence="1">
    <location>
        <begin position="21"/>
        <end position="33"/>
    </location>
</feature>